<sequence length="274" mass="31625">MSTSEQIAEPVSLLNRIINKALTTQFCWWLGNVSILWNSFFYYLYIFSSQDTSKLYYKSLWGAILSYAIVLAATIRNFQPNADFAFRLFKDETFLYFALAVIWRFNSSNIVLLIPYVIYSIFHCANYLKSDIIPTIFPHVAQEFEAHQSNPNQSVSQPTQLALTLQSKVNQFYSPAIKFGALYEVTVIPFYVIIGFVTRFQIIKLVVYTGFIYFRYGQSQLTQSSFTELRLRLDALVLKPGVPESAQRVYKLVQDQLISLGQRSIQFNAHGKTR</sequence>
<dbReference type="GO" id="GO:0061024">
    <property type="term" value="P:membrane organization"/>
    <property type="evidence" value="ECO:0007669"/>
    <property type="project" value="TreeGrafter"/>
</dbReference>
<dbReference type="PANTHER" id="PTHR12703">
    <property type="entry name" value="TRANSMEMBRANE PROTEIN 33"/>
    <property type="match status" value="1"/>
</dbReference>
<evidence type="ECO:0000256" key="1">
    <source>
        <dbReference type="ARBA" id="ARBA00004141"/>
    </source>
</evidence>
<name>A0A137PAH8_CONC2</name>
<dbReference type="GO" id="GO:0071786">
    <property type="term" value="P:endoplasmic reticulum tubular network organization"/>
    <property type="evidence" value="ECO:0007669"/>
    <property type="project" value="TreeGrafter"/>
</dbReference>
<evidence type="ECO:0000313" key="8">
    <source>
        <dbReference type="Proteomes" id="UP000070444"/>
    </source>
</evidence>
<feature type="transmembrane region" description="Helical" evidence="6">
    <location>
        <begin position="188"/>
        <end position="214"/>
    </location>
</feature>
<feature type="transmembrane region" description="Helical" evidence="6">
    <location>
        <begin position="26"/>
        <end position="47"/>
    </location>
</feature>
<proteinExistence type="inferred from homology"/>
<reference evidence="7 8" key="1">
    <citation type="journal article" date="2015" name="Genome Biol. Evol.">
        <title>Phylogenomic analyses indicate that early fungi evolved digesting cell walls of algal ancestors of land plants.</title>
        <authorList>
            <person name="Chang Y."/>
            <person name="Wang S."/>
            <person name="Sekimoto S."/>
            <person name="Aerts A.L."/>
            <person name="Choi C."/>
            <person name="Clum A."/>
            <person name="LaButti K.M."/>
            <person name="Lindquist E.A."/>
            <person name="Yee Ngan C."/>
            <person name="Ohm R.A."/>
            <person name="Salamov A.A."/>
            <person name="Grigoriev I.V."/>
            <person name="Spatafora J.W."/>
            <person name="Berbee M.L."/>
        </authorList>
    </citation>
    <scope>NUCLEOTIDE SEQUENCE [LARGE SCALE GENOMIC DNA]</scope>
    <source>
        <strain evidence="7 8">NRRL 28638</strain>
    </source>
</reference>
<evidence type="ECO:0000256" key="5">
    <source>
        <dbReference type="ARBA" id="ARBA00023136"/>
    </source>
</evidence>
<comment type="subcellular location">
    <subcellularLocation>
        <location evidence="1">Membrane</location>
        <topology evidence="1">Multi-pass membrane protein</topology>
    </subcellularLocation>
</comment>
<keyword evidence="8" id="KW-1185">Reference proteome</keyword>
<feature type="transmembrane region" description="Helical" evidence="6">
    <location>
        <begin position="95"/>
        <end position="119"/>
    </location>
</feature>
<dbReference type="GO" id="GO:0005783">
    <property type="term" value="C:endoplasmic reticulum"/>
    <property type="evidence" value="ECO:0007669"/>
    <property type="project" value="TreeGrafter"/>
</dbReference>
<dbReference type="Pfam" id="PF03661">
    <property type="entry name" value="TMEM33_Pom33"/>
    <property type="match status" value="1"/>
</dbReference>
<dbReference type="InterPro" id="IPR051645">
    <property type="entry name" value="PER33/POM33_regulator"/>
</dbReference>
<evidence type="ECO:0000313" key="7">
    <source>
        <dbReference type="EMBL" id="KXN72018.1"/>
    </source>
</evidence>
<protein>
    <submittedName>
        <fullName evidence="7">Uncharacterized protein</fullName>
    </submittedName>
</protein>
<dbReference type="AlphaFoldDB" id="A0A137PAH8"/>
<dbReference type="Proteomes" id="UP000070444">
    <property type="component" value="Unassembled WGS sequence"/>
</dbReference>
<accession>A0A137PAH8</accession>
<evidence type="ECO:0000256" key="6">
    <source>
        <dbReference type="SAM" id="Phobius"/>
    </source>
</evidence>
<feature type="transmembrane region" description="Helical" evidence="6">
    <location>
        <begin position="59"/>
        <end position="75"/>
    </location>
</feature>
<evidence type="ECO:0000256" key="3">
    <source>
        <dbReference type="ARBA" id="ARBA00022692"/>
    </source>
</evidence>
<keyword evidence="4 6" id="KW-1133">Transmembrane helix</keyword>
<keyword evidence="3 6" id="KW-0812">Transmembrane</keyword>
<organism evidence="7 8">
    <name type="scientific">Conidiobolus coronatus (strain ATCC 28846 / CBS 209.66 / NRRL 28638)</name>
    <name type="common">Delacroixia coronata</name>
    <dbReference type="NCBI Taxonomy" id="796925"/>
    <lineage>
        <taxon>Eukaryota</taxon>
        <taxon>Fungi</taxon>
        <taxon>Fungi incertae sedis</taxon>
        <taxon>Zoopagomycota</taxon>
        <taxon>Entomophthoromycotina</taxon>
        <taxon>Entomophthoromycetes</taxon>
        <taxon>Entomophthorales</taxon>
        <taxon>Ancylistaceae</taxon>
        <taxon>Conidiobolus</taxon>
    </lineage>
</organism>
<dbReference type="OrthoDB" id="5581259at2759"/>
<evidence type="ECO:0000256" key="4">
    <source>
        <dbReference type="ARBA" id="ARBA00022989"/>
    </source>
</evidence>
<keyword evidence="5 6" id="KW-0472">Membrane</keyword>
<comment type="similarity">
    <text evidence="2">Belongs to the PER33/POM33 family.</text>
</comment>
<dbReference type="GO" id="GO:0016020">
    <property type="term" value="C:membrane"/>
    <property type="evidence" value="ECO:0007669"/>
    <property type="project" value="UniProtKB-SubCell"/>
</dbReference>
<dbReference type="EMBL" id="KQ964462">
    <property type="protein sequence ID" value="KXN72018.1"/>
    <property type="molecule type" value="Genomic_DNA"/>
</dbReference>
<evidence type="ECO:0000256" key="2">
    <source>
        <dbReference type="ARBA" id="ARBA00007322"/>
    </source>
</evidence>
<dbReference type="PANTHER" id="PTHR12703:SF4">
    <property type="entry name" value="TRANSMEMBRANE PROTEIN 33"/>
    <property type="match status" value="1"/>
</dbReference>
<gene>
    <name evidence="7" type="ORF">CONCODRAFT_69403</name>
</gene>
<dbReference type="InterPro" id="IPR005344">
    <property type="entry name" value="TMEM33/Pom33"/>
</dbReference>
<dbReference type="OMA" id="RAYVWIT"/>